<keyword evidence="7" id="KW-0010">Activator</keyword>
<dbReference type="AlphaFoldDB" id="A0A0P5ZAW4"/>
<dbReference type="InterPro" id="IPR042569">
    <property type="entry name" value="RAC_head_sf"/>
</dbReference>
<name>A0A0P5ZAW4_9CRUS</name>
<dbReference type="OrthoDB" id="1690618at2759"/>
<evidence type="ECO:0000256" key="9">
    <source>
        <dbReference type="ARBA" id="ARBA00023242"/>
    </source>
</evidence>
<dbReference type="InterPro" id="IPR054076">
    <property type="entry name" value="ZUO1-like_ZHD"/>
</dbReference>
<dbReference type="PROSITE" id="PS50076">
    <property type="entry name" value="DNAJ_2"/>
    <property type="match status" value="1"/>
</dbReference>
<dbReference type="Gene3D" id="1.10.8.840">
    <property type="entry name" value="Ribosome-associated complex head domain"/>
    <property type="match status" value="1"/>
</dbReference>
<dbReference type="GO" id="GO:0043022">
    <property type="term" value="F:ribosome binding"/>
    <property type="evidence" value="ECO:0007669"/>
    <property type="project" value="InterPro"/>
</dbReference>
<organism evidence="10 11">
    <name type="scientific">Daphnia magna</name>
    <dbReference type="NCBI Taxonomy" id="35525"/>
    <lineage>
        <taxon>Eukaryota</taxon>
        <taxon>Metazoa</taxon>
        <taxon>Ecdysozoa</taxon>
        <taxon>Arthropoda</taxon>
        <taxon>Crustacea</taxon>
        <taxon>Branchiopoda</taxon>
        <taxon>Diplostraca</taxon>
        <taxon>Cladocera</taxon>
        <taxon>Anomopoda</taxon>
        <taxon>Daphniidae</taxon>
        <taxon>Daphnia</taxon>
    </lineage>
</organism>
<dbReference type="PANTHER" id="PTHR43999:SF1">
    <property type="entry name" value="DNAJ HOMOLOG SUBFAMILY C MEMBER 2"/>
    <property type="match status" value="1"/>
</dbReference>
<evidence type="ECO:0000256" key="8">
    <source>
        <dbReference type="ARBA" id="ARBA00023186"/>
    </source>
</evidence>
<evidence type="ECO:0000256" key="6">
    <source>
        <dbReference type="ARBA" id="ARBA00022853"/>
    </source>
</evidence>
<keyword evidence="6" id="KW-0156">Chromatin regulator</keyword>
<dbReference type="InterPro" id="IPR044634">
    <property type="entry name" value="Zuotin/DnaJC2"/>
</dbReference>
<evidence type="ECO:0000256" key="7">
    <source>
        <dbReference type="ARBA" id="ARBA00023159"/>
    </source>
</evidence>
<dbReference type="CDD" id="cd06257">
    <property type="entry name" value="DnaJ"/>
    <property type="match status" value="1"/>
</dbReference>
<comment type="caution">
    <text evidence="10">The sequence shown here is derived from an EMBL/GenBank/DDBJ whole genome shotgun (WGS) entry which is preliminary data.</text>
</comment>
<dbReference type="STRING" id="35525.A0A0P5ZAW4"/>
<dbReference type="GO" id="GO:0006450">
    <property type="term" value="P:regulation of translational fidelity"/>
    <property type="evidence" value="ECO:0007669"/>
    <property type="project" value="InterPro"/>
</dbReference>
<dbReference type="GO" id="GO:0051083">
    <property type="term" value="P:'de novo' cotranslational protein folding"/>
    <property type="evidence" value="ECO:0007669"/>
    <property type="project" value="InterPro"/>
</dbReference>
<dbReference type="InterPro" id="IPR009057">
    <property type="entry name" value="Homeodomain-like_sf"/>
</dbReference>
<evidence type="ECO:0000256" key="5">
    <source>
        <dbReference type="ARBA" id="ARBA00022737"/>
    </source>
</evidence>
<evidence type="ECO:0000313" key="11">
    <source>
        <dbReference type="Proteomes" id="UP000076858"/>
    </source>
</evidence>
<dbReference type="PRINTS" id="PR00625">
    <property type="entry name" value="JDOMAIN"/>
</dbReference>
<comment type="subcellular location">
    <subcellularLocation>
        <location evidence="2">Cytoplasm</location>
        <location evidence="2">Cytosol</location>
    </subcellularLocation>
    <subcellularLocation>
        <location evidence="1">Nucleus</location>
    </subcellularLocation>
</comment>
<keyword evidence="11" id="KW-1185">Reference proteome</keyword>
<dbReference type="PROSITE" id="PS51294">
    <property type="entry name" value="HTH_MYB"/>
    <property type="match status" value="1"/>
</dbReference>
<dbReference type="FunFam" id="1.10.10.60:FF:000180">
    <property type="entry name" value="DnaJ (Hsp40) homolog, subfamily C, member 2"/>
    <property type="match status" value="1"/>
</dbReference>
<evidence type="ECO:0000256" key="4">
    <source>
        <dbReference type="ARBA" id="ARBA00022490"/>
    </source>
</evidence>
<reference evidence="10 11" key="1">
    <citation type="submission" date="2016-03" db="EMBL/GenBank/DDBJ databases">
        <title>EvidentialGene: Evidence-directed Construction of Genes on Genomes.</title>
        <authorList>
            <person name="Gilbert D.G."/>
            <person name="Choi J.-H."/>
            <person name="Mockaitis K."/>
            <person name="Colbourne J."/>
            <person name="Pfrender M."/>
        </authorList>
    </citation>
    <scope>NUCLEOTIDE SEQUENCE [LARGE SCALE GENOMIC DNA]</scope>
    <source>
        <strain evidence="10 11">Xinb3</strain>
        <tissue evidence="10">Complete organism</tissue>
    </source>
</reference>
<dbReference type="Proteomes" id="UP000076858">
    <property type="component" value="Unassembled WGS sequence"/>
</dbReference>
<dbReference type="EMBL" id="LRGB01001581">
    <property type="protein sequence ID" value="KZS11399.1"/>
    <property type="molecule type" value="Genomic_DNA"/>
</dbReference>
<dbReference type="Gene3D" id="1.10.10.60">
    <property type="entry name" value="Homeodomain-like"/>
    <property type="match status" value="2"/>
</dbReference>
<dbReference type="InterPro" id="IPR032003">
    <property type="entry name" value="RAC_head"/>
</dbReference>
<evidence type="ECO:0000256" key="1">
    <source>
        <dbReference type="ARBA" id="ARBA00004123"/>
    </source>
</evidence>
<dbReference type="PROSITE" id="PS51293">
    <property type="entry name" value="SANT"/>
    <property type="match status" value="1"/>
</dbReference>
<evidence type="ECO:0000256" key="3">
    <source>
        <dbReference type="ARBA" id="ARBA00014469"/>
    </source>
</evidence>
<keyword evidence="8" id="KW-0143">Chaperone</keyword>
<dbReference type="Pfam" id="PF21884">
    <property type="entry name" value="ZUO1-like_ZHD"/>
    <property type="match status" value="1"/>
</dbReference>
<dbReference type="PANTHER" id="PTHR43999">
    <property type="entry name" value="DNAJ HOMOLOG SUBFAMILY C MEMBER 2"/>
    <property type="match status" value="1"/>
</dbReference>
<keyword evidence="4" id="KW-0963">Cytoplasm</keyword>
<evidence type="ECO:0000313" key="10">
    <source>
        <dbReference type="EMBL" id="KZS11399.1"/>
    </source>
</evidence>
<dbReference type="SMART" id="SM00717">
    <property type="entry name" value="SANT"/>
    <property type="match status" value="2"/>
</dbReference>
<dbReference type="SUPFAM" id="SSF46565">
    <property type="entry name" value="Chaperone J-domain"/>
    <property type="match status" value="1"/>
</dbReference>
<dbReference type="InterPro" id="IPR001005">
    <property type="entry name" value="SANT/Myb"/>
</dbReference>
<dbReference type="InterPro" id="IPR017884">
    <property type="entry name" value="SANT_dom"/>
</dbReference>
<accession>A0A0P5ZAW4</accession>
<keyword evidence="9" id="KW-0539">Nucleus</keyword>
<dbReference type="InterPro" id="IPR017930">
    <property type="entry name" value="Myb_dom"/>
</dbReference>
<dbReference type="InterPro" id="IPR036869">
    <property type="entry name" value="J_dom_sf"/>
</dbReference>
<evidence type="ECO:0000256" key="2">
    <source>
        <dbReference type="ARBA" id="ARBA00004514"/>
    </source>
</evidence>
<dbReference type="CDD" id="cd00167">
    <property type="entry name" value="SANT"/>
    <property type="match status" value="2"/>
</dbReference>
<dbReference type="PROSITE" id="PS50090">
    <property type="entry name" value="MYB_LIKE"/>
    <property type="match status" value="1"/>
</dbReference>
<dbReference type="Pfam" id="PF00249">
    <property type="entry name" value="Myb_DNA-binding"/>
    <property type="match status" value="1"/>
</dbReference>
<dbReference type="GO" id="GO:0005829">
    <property type="term" value="C:cytosol"/>
    <property type="evidence" value="ECO:0007669"/>
    <property type="project" value="UniProtKB-SubCell"/>
</dbReference>
<dbReference type="SUPFAM" id="SSF46689">
    <property type="entry name" value="Homeodomain-like"/>
    <property type="match status" value="2"/>
</dbReference>
<dbReference type="GO" id="GO:0030544">
    <property type="term" value="F:Hsp70 protein binding"/>
    <property type="evidence" value="ECO:0007669"/>
    <property type="project" value="InterPro"/>
</dbReference>
<protein>
    <recommendedName>
        <fullName evidence="3">DnaJ homolog subfamily C member 2</fullName>
    </recommendedName>
</protein>
<dbReference type="GO" id="GO:0006325">
    <property type="term" value="P:chromatin organization"/>
    <property type="evidence" value="ECO:0007669"/>
    <property type="project" value="UniProtKB-KW"/>
</dbReference>
<dbReference type="Pfam" id="PF23082">
    <property type="entry name" value="Myb_DNA-binding_2"/>
    <property type="match status" value="1"/>
</dbReference>
<dbReference type="Gene3D" id="1.10.287.110">
    <property type="entry name" value="DnaJ domain"/>
    <property type="match status" value="1"/>
</dbReference>
<keyword evidence="5" id="KW-0677">Repeat</keyword>
<dbReference type="SMART" id="SM00271">
    <property type="entry name" value="DnaJ"/>
    <property type="match status" value="1"/>
</dbReference>
<dbReference type="InterPro" id="IPR001623">
    <property type="entry name" value="DnaJ_domain"/>
</dbReference>
<dbReference type="Pfam" id="PF16717">
    <property type="entry name" value="RAC_head"/>
    <property type="match status" value="1"/>
</dbReference>
<sequence>MVEIQTVGHSEVFHKLSSTCHTDIEPVGRWFKAWWYHHQRNGALSGEGLSLAESGSQSDEEVECSTVEIEDDVEYLRSLDPKEWKDQDHYAVLGLKKVRINATEDDIKRAYRQKVLRHHPDKRKATGEEIRADDDYFTCITKAYETLSVASKRRAYDSVDSEFDDDVPSSNASNKSRFFEVFGPVVAANARWSVRSNVPQLGDINSSRDHVENFYDFWYNFESWREFSYLDEEEKDKGQDREERRWIEKQNKAERARRKKEEMSRLRSLVDAAYACDPRILRFKEEDKQKKLDDKKAKQDAVRARKEEEERRRKEEEENKLRIKRQAEEAARARQNAAKREKENAKRALKREREQLHKYGKQFNYFIGRPTTTTAADEAELVNRMADLDRLCELLTIDELDKLNKKMATLTVDSADQGRPVFDEAVAELNRRIDEEKQQHLQGGGGGSQSAGVGNAGGGGGSSGSKKKGGANQWSPEELNLLIKAVNLFPAGTNQRWEVVANFINQHHGGNRAAKEVLAQAKELQQSDFSRSALKEAANKAAYNKFEKESKAGVASEESIPSERYETPAEQLGINLTAWTADEQRLLEQALKTYPASLSDRWEKIAEAIPNRSKKDCMKRYKELVELVRAKKTAQAAVGPAATKK</sequence>
<gene>
    <name evidence="10" type="ORF">APZ42_024151</name>
</gene>
<dbReference type="Pfam" id="PF00226">
    <property type="entry name" value="DnaJ"/>
    <property type="match status" value="1"/>
</dbReference>
<dbReference type="GO" id="GO:0005634">
    <property type="term" value="C:nucleus"/>
    <property type="evidence" value="ECO:0007669"/>
    <property type="project" value="UniProtKB-SubCell"/>
</dbReference>
<proteinExistence type="predicted"/>